<evidence type="ECO:0000256" key="1">
    <source>
        <dbReference type="SAM" id="MobiDB-lite"/>
    </source>
</evidence>
<evidence type="ECO:0000313" key="5">
    <source>
        <dbReference type="Proteomes" id="UP000595610"/>
    </source>
</evidence>
<accession>A0A7T4N8M9</accession>
<feature type="region of interest" description="Disordered" evidence="1">
    <location>
        <begin position="23"/>
        <end position="95"/>
    </location>
</feature>
<dbReference type="KEGG" id="pgis:I6I06_20220"/>
<dbReference type="Proteomes" id="UP000595610">
    <property type="component" value="Chromosome 2"/>
</dbReference>
<evidence type="ECO:0000259" key="3">
    <source>
        <dbReference type="Pfam" id="PF13229"/>
    </source>
</evidence>
<name>A0A7T4N8M9_9BURK</name>
<protein>
    <submittedName>
        <fullName evidence="4">Right-handed parallel beta-helix repeat-containing protein</fullName>
    </submittedName>
</protein>
<feature type="signal peptide" evidence="2">
    <location>
        <begin position="1"/>
        <end position="17"/>
    </location>
</feature>
<feature type="chain" id="PRO_5032281552" evidence="2">
    <location>
        <begin position="18"/>
        <end position="460"/>
    </location>
</feature>
<keyword evidence="2" id="KW-0732">Signal</keyword>
<evidence type="ECO:0000313" key="4">
    <source>
        <dbReference type="EMBL" id="QQC67286.1"/>
    </source>
</evidence>
<dbReference type="InterPro" id="IPR011050">
    <property type="entry name" value="Pectin_lyase_fold/virulence"/>
</dbReference>
<dbReference type="PROSITE" id="PS51257">
    <property type="entry name" value="PROKAR_LIPOPROTEIN"/>
    <property type="match status" value="1"/>
</dbReference>
<dbReference type="RefSeq" id="WP_084585462.1">
    <property type="nucleotide sequence ID" value="NZ_CP066076.1"/>
</dbReference>
<dbReference type="EMBL" id="CP066076">
    <property type="protein sequence ID" value="QQC67286.1"/>
    <property type="molecule type" value="Genomic_DNA"/>
</dbReference>
<dbReference type="AlphaFoldDB" id="A0A7T4N8M9"/>
<dbReference type="SMART" id="SM00710">
    <property type="entry name" value="PbH1"/>
    <property type="match status" value="7"/>
</dbReference>
<proteinExistence type="predicted"/>
<keyword evidence="5" id="KW-1185">Reference proteome</keyword>
<gene>
    <name evidence="4" type="ORF">I6I06_20220</name>
</gene>
<dbReference type="InterPro" id="IPR006626">
    <property type="entry name" value="PbH1"/>
</dbReference>
<feature type="compositionally biased region" description="Polar residues" evidence="1">
    <location>
        <begin position="52"/>
        <end position="76"/>
    </location>
</feature>
<organism evidence="4 5">
    <name type="scientific">Paraburkholderia ginsengisoli</name>
    <dbReference type="NCBI Taxonomy" id="311231"/>
    <lineage>
        <taxon>Bacteria</taxon>
        <taxon>Pseudomonadati</taxon>
        <taxon>Pseudomonadota</taxon>
        <taxon>Betaproteobacteria</taxon>
        <taxon>Burkholderiales</taxon>
        <taxon>Burkholderiaceae</taxon>
        <taxon>Paraburkholderia</taxon>
    </lineage>
</organism>
<dbReference type="InterPro" id="IPR012334">
    <property type="entry name" value="Pectin_lyas_fold"/>
</dbReference>
<dbReference type="Gene3D" id="2.160.20.10">
    <property type="entry name" value="Single-stranded right-handed beta-helix, Pectin lyase-like"/>
    <property type="match status" value="1"/>
</dbReference>
<sequence length="460" mass="46123">MKKLFWTALVTFGISVAACGGGGGSSSSGGNIPSHPSATGNPVGLTPEDNPGSASTNAPTSTSLSTGTSVPTSAPSSAGGPTISDATVLPAADGSDQADSLQRALDGLQAGQRLVFAPGQYVVTHSLAVKNPQVVISGYGATLLATNVSDQTIVMSGSNSTLVGLTLIGIGSTRLSTPGSTKIEVTGTGVQVLDITIRGGASAGIFVFGGKDIAIVGNRVQDTLADGIHTTYGSRNVLVQGNTVTGTGDDMIAVVSYQGDGALSSNILITGNALSSNYWGRGISVVGGSDVTITGNTVQGVQKAAGVLISQEDSWHTYNATNVLVTNNQISDIQNSTSANNSRLPSQQAAIELDTGSGTVTLVSVTNNQVSRSAYAGFRALGNVCQFLVTGNVFASIAGTVTSLLSTGCSASQSVINSNMLDGSALFNPVGSSAAGALKITGANATLLPQIRDYLRQTSD</sequence>
<dbReference type="InterPro" id="IPR039448">
    <property type="entry name" value="Beta_helix"/>
</dbReference>
<reference evidence="4 5" key="1">
    <citation type="submission" date="2020-12" db="EMBL/GenBank/DDBJ databases">
        <title>FDA dAtabase for Regulatory Grade micrObial Sequences (FDA-ARGOS): Supporting development and validation of Infectious Disease Dx tests.</title>
        <authorList>
            <person name="Nelson B."/>
            <person name="Plummer A."/>
            <person name="Tallon L."/>
            <person name="Sadzewicz L."/>
            <person name="Zhao X."/>
            <person name="Boylan J."/>
            <person name="Ott S."/>
            <person name="Bowen H."/>
            <person name="Vavikolanu K."/>
            <person name="Mehta A."/>
            <person name="Aluvathingal J."/>
            <person name="Nadendla S."/>
            <person name="Myers T."/>
            <person name="Yan Y."/>
            <person name="Sichtig H."/>
        </authorList>
    </citation>
    <scope>NUCLEOTIDE SEQUENCE [LARGE SCALE GENOMIC DNA]</scope>
    <source>
        <strain evidence="4 5">FDAARGOS_1049</strain>
    </source>
</reference>
<dbReference type="SUPFAM" id="SSF51126">
    <property type="entry name" value="Pectin lyase-like"/>
    <property type="match status" value="1"/>
</dbReference>
<feature type="domain" description="Right handed beta helix" evidence="3">
    <location>
        <begin position="170"/>
        <end position="298"/>
    </location>
</feature>
<dbReference type="Pfam" id="PF13229">
    <property type="entry name" value="Beta_helix"/>
    <property type="match status" value="1"/>
</dbReference>
<evidence type="ECO:0000256" key="2">
    <source>
        <dbReference type="SAM" id="SignalP"/>
    </source>
</evidence>